<keyword evidence="6 7" id="KW-0119">Carbohydrate metabolism</keyword>
<dbReference type="GO" id="GO:0006006">
    <property type="term" value="P:glucose metabolic process"/>
    <property type="evidence" value="ECO:0007669"/>
    <property type="project" value="UniProtKB-KW"/>
</dbReference>
<feature type="domain" description="Glucose-6-phosphate dehydrogenase C-terminal" evidence="9">
    <location>
        <begin position="201"/>
        <end position="488"/>
    </location>
</feature>
<feature type="binding site" evidence="7">
    <location>
        <position position="189"/>
    </location>
    <ligand>
        <name>substrate</name>
    </ligand>
</feature>
<feature type="binding site" evidence="7">
    <location>
        <position position="159"/>
    </location>
    <ligand>
        <name>NADP(+)</name>
        <dbReference type="ChEBI" id="CHEBI:58349"/>
    </ligand>
</feature>
<keyword evidence="5 7" id="KW-0560">Oxidoreductase</keyword>
<feature type="binding site" evidence="7">
    <location>
        <position position="341"/>
    </location>
    <ligand>
        <name>substrate</name>
    </ligand>
</feature>
<comment type="pathway">
    <text evidence="1 7">Carbohydrate degradation; pentose phosphate pathway; D-ribulose 5-phosphate from D-glucose 6-phosphate (oxidative stage): step 1/3.</text>
</comment>
<comment type="catalytic activity">
    <reaction evidence="7">
        <text>D-glucose 6-phosphate + NADP(+) = 6-phospho-D-glucono-1,5-lactone + NADPH + H(+)</text>
        <dbReference type="Rhea" id="RHEA:15841"/>
        <dbReference type="ChEBI" id="CHEBI:15378"/>
        <dbReference type="ChEBI" id="CHEBI:57783"/>
        <dbReference type="ChEBI" id="CHEBI:57955"/>
        <dbReference type="ChEBI" id="CHEBI:58349"/>
        <dbReference type="ChEBI" id="CHEBI:61548"/>
        <dbReference type="EC" id="1.1.1.49"/>
    </reaction>
</comment>
<dbReference type="Pfam" id="PF02781">
    <property type="entry name" value="G6PD_C"/>
    <property type="match status" value="1"/>
</dbReference>
<evidence type="ECO:0000256" key="1">
    <source>
        <dbReference type="ARBA" id="ARBA00004937"/>
    </source>
</evidence>
<evidence type="ECO:0000259" key="8">
    <source>
        <dbReference type="Pfam" id="PF00479"/>
    </source>
</evidence>
<keyword evidence="3 7" id="KW-0313">Glucose metabolism</keyword>
<dbReference type="GO" id="GO:0009051">
    <property type="term" value="P:pentose-phosphate shunt, oxidative branch"/>
    <property type="evidence" value="ECO:0007669"/>
    <property type="project" value="TreeGrafter"/>
</dbReference>
<keyword evidence="4 7" id="KW-0521">NADP</keyword>
<feature type="domain" description="Glucose-6-phosphate dehydrogenase NAD-binding" evidence="8">
    <location>
        <begin position="20"/>
        <end position="198"/>
    </location>
</feature>
<dbReference type="InterPro" id="IPR022675">
    <property type="entry name" value="G6P_DH_C"/>
</dbReference>
<dbReference type="SUPFAM" id="SSF51735">
    <property type="entry name" value="NAD(P)-binding Rossmann-fold domains"/>
    <property type="match status" value="1"/>
</dbReference>
<evidence type="ECO:0000313" key="10">
    <source>
        <dbReference type="EMBL" id="CAA9441942.1"/>
    </source>
</evidence>
<dbReference type="PRINTS" id="PR00079">
    <property type="entry name" value="G6PDHDRGNASE"/>
</dbReference>
<dbReference type="HAMAP" id="MF_00966">
    <property type="entry name" value="G6PD"/>
    <property type="match status" value="1"/>
</dbReference>
<gene>
    <name evidence="7" type="primary">zwf</name>
    <name evidence="10" type="ORF">AVDCRST_MAG01-01-3733</name>
</gene>
<sequence length="509" mass="56162">MEAAQPSNGGPNGGRPTTIVIFGASGDLTKRKLVPALYNLHVKGQLPEGTRIVGYARRPYDHGEFRSLMRDGVEEFSSGTFEEQAWEEFEASLYYARGDLSTPADFERLRGMLEELEGGPSDRLYYLATAPKFYAPIVENLGGAGMVGKEGGRRVVIEKPFGRDLASALDLDRRIGAVFREEQVFRIDHYLGKETAQNVLFFRFANTLFEPVWNRTYVDSVQITVAESVGVGHRAGYYDTAGVLRDMFQNHLLQLLALVAMEPPASLSATFLRDETAKILASVRPVEEGSVARETVRGQYEGYRGEDGVAEGSGTATYGALKLQVDNWRWQGVPFYLRSGKALAEKASEIVIRFKKLPHSMFPTADGEETTPNVLGLCLQPDEGVHLRFEAKVPGAASRMRPVDMTFHYADAFGEDGIPDAYERLLLDAVHGDAALFIRSDAIGLSWRLIDPILRAWENDDVPLATYAPASWGPEEAEELLASDGRAWLRSCGGHGESRVEAEAAERTT</sequence>
<dbReference type="PIRSF" id="PIRSF000110">
    <property type="entry name" value="G6PD"/>
    <property type="match status" value="1"/>
</dbReference>
<organism evidence="10">
    <name type="scientific">uncultured Rubrobacteraceae bacterium</name>
    <dbReference type="NCBI Taxonomy" id="349277"/>
    <lineage>
        <taxon>Bacteria</taxon>
        <taxon>Bacillati</taxon>
        <taxon>Actinomycetota</taxon>
        <taxon>Rubrobacteria</taxon>
        <taxon>Rubrobacterales</taxon>
        <taxon>Rubrobacteraceae</taxon>
        <taxon>environmental samples</taxon>
    </lineage>
</organism>
<feature type="binding site" evidence="7">
    <location>
        <position position="227"/>
    </location>
    <ligand>
        <name>substrate</name>
    </ligand>
</feature>
<dbReference type="Gene3D" id="3.40.50.720">
    <property type="entry name" value="NAD(P)-binding Rossmann-like Domain"/>
    <property type="match status" value="1"/>
</dbReference>
<dbReference type="PANTHER" id="PTHR23429">
    <property type="entry name" value="GLUCOSE-6-PHOSPHATE 1-DEHYDROGENASE G6PD"/>
    <property type="match status" value="1"/>
</dbReference>
<comment type="similarity">
    <text evidence="2 7">Belongs to the glucose-6-phosphate dehydrogenase family.</text>
</comment>
<dbReference type="InterPro" id="IPR022674">
    <property type="entry name" value="G6P_DH_NAD-bd"/>
</dbReference>
<dbReference type="GO" id="GO:0005829">
    <property type="term" value="C:cytosol"/>
    <property type="evidence" value="ECO:0007669"/>
    <property type="project" value="TreeGrafter"/>
</dbReference>
<evidence type="ECO:0000256" key="2">
    <source>
        <dbReference type="ARBA" id="ARBA00009975"/>
    </source>
</evidence>
<reference evidence="10" key="1">
    <citation type="submission" date="2020-02" db="EMBL/GenBank/DDBJ databases">
        <authorList>
            <person name="Meier V. D."/>
        </authorList>
    </citation>
    <scope>NUCLEOTIDE SEQUENCE</scope>
    <source>
        <strain evidence="10">AVDCRST_MAG01</strain>
    </source>
</reference>
<feature type="active site" description="Proton acceptor" evidence="7">
    <location>
        <position position="251"/>
    </location>
</feature>
<dbReference type="Pfam" id="PF00479">
    <property type="entry name" value="G6PD_N"/>
    <property type="match status" value="1"/>
</dbReference>
<dbReference type="Gene3D" id="3.30.360.10">
    <property type="entry name" value="Dihydrodipicolinate Reductase, domain 2"/>
    <property type="match status" value="1"/>
</dbReference>
<feature type="binding site" evidence="7">
    <location>
        <position position="57"/>
    </location>
    <ligand>
        <name>NADP(+)</name>
        <dbReference type="ChEBI" id="CHEBI:58349"/>
    </ligand>
</feature>
<evidence type="ECO:0000256" key="5">
    <source>
        <dbReference type="ARBA" id="ARBA00023002"/>
    </source>
</evidence>
<protein>
    <recommendedName>
        <fullName evidence="7">Glucose-6-phosphate 1-dehydrogenase</fullName>
        <shortName evidence="7">G6PD</shortName>
        <ecNumber evidence="7">1.1.1.49</ecNumber>
    </recommendedName>
</protein>
<evidence type="ECO:0000256" key="3">
    <source>
        <dbReference type="ARBA" id="ARBA00022526"/>
    </source>
</evidence>
<dbReference type="AlphaFoldDB" id="A0A6J4QJU1"/>
<comment type="function">
    <text evidence="7">Catalyzes the oxidation of glucose 6-phosphate to 6-phosphogluconolactone.</text>
</comment>
<dbReference type="GO" id="GO:0050661">
    <property type="term" value="F:NADP binding"/>
    <property type="evidence" value="ECO:0007669"/>
    <property type="project" value="UniProtKB-UniRule"/>
</dbReference>
<dbReference type="NCBIfam" id="TIGR00871">
    <property type="entry name" value="zwf"/>
    <property type="match status" value="1"/>
</dbReference>
<dbReference type="SUPFAM" id="SSF55347">
    <property type="entry name" value="Glyceraldehyde-3-phosphate dehydrogenase-like, C-terminal domain"/>
    <property type="match status" value="1"/>
</dbReference>
<feature type="binding site" evidence="7">
    <location>
        <begin position="99"/>
        <end position="100"/>
    </location>
    <ligand>
        <name>NADP(+)</name>
        <dbReference type="ChEBI" id="CHEBI:58349"/>
    </ligand>
</feature>
<evidence type="ECO:0000256" key="7">
    <source>
        <dbReference type="HAMAP-Rule" id="MF_00966"/>
    </source>
</evidence>
<dbReference type="GO" id="GO:0004345">
    <property type="term" value="F:glucose-6-phosphate dehydrogenase activity"/>
    <property type="evidence" value="ECO:0007669"/>
    <property type="project" value="UniProtKB-UniRule"/>
</dbReference>
<dbReference type="EMBL" id="CADCUW010000486">
    <property type="protein sequence ID" value="CAA9441942.1"/>
    <property type="molecule type" value="Genomic_DNA"/>
</dbReference>
<name>A0A6J4QJU1_9ACTN</name>
<feature type="binding site" evidence="7">
    <location>
        <position position="346"/>
    </location>
    <ligand>
        <name>substrate</name>
    </ligand>
</feature>
<evidence type="ECO:0000259" key="9">
    <source>
        <dbReference type="Pfam" id="PF02781"/>
    </source>
</evidence>
<evidence type="ECO:0000256" key="6">
    <source>
        <dbReference type="ARBA" id="ARBA00023277"/>
    </source>
</evidence>
<dbReference type="EC" id="1.1.1.49" evidence="7"/>
<dbReference type="InterPro" id="IPR019796">
    <property type="entry name" value="G6P_DH_AS"/>
</dbReference>
<dbReference type="UniPathway" id="UPA00115">
    <property type="reaction ID" value="UER00408"/>
</dbReference>
<dbReference type="InterPro" id="IPR036291">
    <property type="entry name" value="NAD(P)-bd_dom_sf"/>
</dbReference>
<proteinExistence type="inferred from homology"/>
<dbReference type="InterPro" id="IPR001282">
    <property type="entry name" value="G6P_DH"/>
</dbReference>
<feature type="binding site" evidence="7">
    <location>
        <position position="246"/>
    </location>
    <ligand>
        <name>substrate</name>
    </ligand>
</feature>
<dbReference type="PROSITE" id="PS00069">
    <property type="entry name" value="G6P_DEHYDROGENASE"/>
    <property type="match status" value="1"/>
</dbReference>
<dbReference type="PANTHER" id="PTHR23429:SF0">
    <property type="entry name" value="GLUCOSE-6-PHOSPHATE 1-DEHYDROGENASE"/>
    <property type="match status" value="1"/>
</dbReference>
<feature type="binding site" evidence="7">
    <location>
        <begin position="23"/>
        <end position="30"/>
    </location>
    <ligand>
        <name>NADP(+)</name>
        <dbReference type="ChEBI" id="CHEBI:58349"/>
    </ligand>
</feature>
<accession>A0A6J4QJU1</accession>
<feature type="binding site" evidence="7">
    <location>
        <position position="193"/>
    </location>
    <ligand>
        <name>substrate</name>
    </ligand>
</feature>
<evidence type="ECO:0000256" key="4">
    <source>
        <dbReference type="ARBA" id="ARBA00022857"/>
    </source>
</evidence>